<evidence type="ECO:0000313" key="2">
    <source>
        <dbReference type="Proteomes" id="UP000023435"/>
    </source>
</evidence>
<proteinExistence type="predicted"/>
<dbReference type="GeneID" id="97903925"/>
<organism evidence="1 2">
    <name type="scientific">Lysobacter capsici AZ78</name>
    <dbReference type="NCBI Taxonomy" id="1444315"/>
    <lineage>
        <taxon>Bacteria</taxon>
        <taxon>Pseudomonadati</taxon>
        <taxon>Pseudomonadota</taxon>
        <taxon>Gammaproteobacteria</taxon>
        <taxon>Lysobacterales</taxon>
        <taxon>Lysobacteraceae</taxon>
        <taxon>Lysobacter</taxon>
    </lineage>
</organism>
<accession>A0A125U085</accession>
<gene>
    <name evidence="1" type="ORF">AZ78_0024</name>
</gene>
<evidence type="ECO:0000313" key="1">
    <source>
        <dbReference type="EMBL" id="KWS02480.1"/>
    </source>
</evidence>
<dbReference type="Proteomes" id="UP000023435">
    <property type="component" value="Unassembled WGS sequence"/>
</dbReference>
<dbReference type="EMBL" id="JAJA02000001">
    <property type="protein sequence ID" value="KWS02480.1"/>
    <property type="molecule type" value="Genomic_DNA"/>
</dbReference>
<reference evidence="1 2" key="1">
    <citation type="journal article" date="2014" name="Genome Announc.">
        <title>Draft Genome Sequence of Lysobacter capsici AZ78, a Bacterium Antagonistic to Plant-Pathogenic Oomycetes.</title>
        <authorList>
            <person name="Puopolo G."/>
            <person name="Sonego P."/>
            <person name="Engelen K."/>
            <person name="Pertot I."/>
        </authorList>
    </citation>
    <scope>NUCLEOTIDE SEQUENCE [LARGE SCALE GENOMIC DNA]</scope>
    <source>
        <strain evidence="1 2">AZ78</strain>
    </source>
</reference>
<name>A0A125U085_9GAMM</name>
<keyword evidence="2" id="KW-1185">Reference proteome</keyword>
<protein>
    <submittedName>
        <fullName evidence="1">Uncharacterized protein</fullName>
    </submittedName>
</protein>
<dbReference type="RefSeq" id="WP_157754018.1">
    <property type="nucleotide sequence ID" value="NZ_JAJA02000001.1"/>
</dbReference>
<comment type="caution">
    <text evidence="1">The sequence shown here is derived from an EMBL/GenBank/DDBJ whole genome shotgun (WGS) entry which is preliminary data.</text>
</comment>
<dbReference type="AlphaFoldDB" id="A0A125U085"/>
<sequence>MRDPRVSKPMTNAAVLTDRARPRAAVSHGGIDVGGTVREPQARIRGNEHKGDEIARAW</sequence>